<feature type="non-terminal residue" evidence="4">
    <location>
        <position position="193"/>
    </location>
</feature>
<accession>A0ABV5LMJ0</accession>
<dbReference type="RefSeq" id="WP_380957971.1">
    <property type="nucleotide sequence ID" value="NZ_JBHMDI010000365.1"/>
</dbReference>
<evidence type="ECO:0000313" key="4">
    <source>
        <dbReference type="EMBL" id="MFB9353137.1"/>
    </source>
</evidence>
<organism evidence="4 5">
    <name type="scientific">Streptomyces heliomycini</name>
    <dbReference type="NCBI Taxonomy" id="284032"/>
    <lineage>
        <taxon>Bacteria</taxon>
        <taxon>Bacillati</taxon>
        <taxon>Actinomycetota</taxon>
        <taxon>Actinomycetes</taxon>
        <taxon>Kitasatosporales</taxon>
        <taxon>Streptomycetaceae</taxon>
        <taxon>Streptomyces</taxon>
    </lineage>
</organism>
<dbReference type="SUPFAM" id="SSF53756">
    <property type="entry name" value="UDP-Glycosyltransferase/glycogen phosphorylase"/>
    <property type="match status" value="1"/>
</dbReference>
<gene>
    <name evidence="4" type="ORF">ACFFUA_38075</name>
</gene>
<sequence length="193" mass="21750">MRRVVLYIDSLTSGGAERSVLLLSRGLSNKGHHVVVVTVHGEKRDFYTLPKNVHRYSLGLTRKNRGLGKLFYNEKRIRALREILKKEKCDVVIGMMTMCSVLATVSCFGLPTRSITAERNYPGRKPAIKPWGFLRSVFYRFADAHIVQSKETAAWLEKHTGAKNTYIIPNAVSWPLQSFPPSVDPASLLSSDF</sequence>
<protein>
    <submittedName>
        <fullName evidence="4">Glycosyltransferase</fullName>
        <ecNumber evidence="4">2.4.-.-</ecNumber>
    </submittedName>
</protein>
<dbReference type="Proteomes" id="UP001589753">
    <property type="component" value="Unassembled WGS sequence"/>
</dbReference>
<comment type="caution">
    <text evidence="4">The sequence shown here is derived from an EMBL/GenBank/DDBJ whole genome shotgun (WGS) entry which is preliminary data.</text>
</comment>
<dbReference type="Gene3D" id="3.40.50.2000">
    <property type="entry name" value="Glycogen Phosphorylase B"/>
    <property type="match status" value="1"/>
</dbReference>
<dbReference type="InterPro" id="IPR028098">
    <property type="entry name" value="Glyco_trans_4-like_N"/>
</dbReference>
<reference evidence="4 5" key="1">
    <citation type="submission" date="2024-09" db="EMBL/GenBank/DDBJ databases">
        <authorList>
            <person name="Sun Q."/>
            <person name="Mori K."/>
        </authorList>
    </citation>
    <scope>NUCLEOTIDE SEQUENCE [LARGE SCALE GENOMIC DNA]</scope>
    <source>
        <strain evidence="4 5">JCM 9767</strain>
    </source>
</reference>
<evidence type="ECO:0000259" key="3">
    <source>
        <dbReference type="Pfam" id="PF13439"/>
    </source>
</evidence>
<proteinExistence type="predicted"/>
<dbReference type="GO" id="GO:0016757">
    <property type="term" value="F:glycosyltransferase activity"/>
    <property type="evidence" value="ECO:0007669"/>
    <property type="project" value="UniProtKB-KW"/>
</dbReference>
<evidence type="ECO:0000313" key="5">
    <source>
        <dbReference type="Proteomes" id="UP001589753"/>
    </source>
</evidence>
<evidence type="ECO:0000256" key="2">
    <source>
        <dbReference type="ARBA" id="ARBA00022679"/>
    </source>
</evidence>
<dbReference type="EC" id="2.4.-.-" evidence="4"/>
<name>A0ABV5LMJ0_9ACTN</name>
<keyword evidence="5" id="KW-1185">Reference proteome</keyword>
<keyword evidence="2 4" id="KW-0808">Transferase</keyword>
<feature type="domain" description="Glycosyltransferase subfamily 4-like N-terminal" evidence="3">
    <location>
        <begin position="14"/>
        <end position="172"/>
    </location>
</feature>
<dbReference type="Pfam" id="PF13439">
    <property type="entry name" value="Glyco_transf_4"/>
    <property type="match status" value="1"/>
</dbReference>
<keyword evidence="1 4" id="KW-0328">Glycosyltransferase</keyword>
<dbReference type="EMBL" id="JBHMDI010000365">
    <property type="protein sequence ID" value="MFB9353137.1"/>
    <property type="molecule type" value="Genomic_DNA"/>
</dbReference>
<evidence type="ECO:0000256" key="1">
    <source>
        <dbReference type="ARBA" id="ARBA00022676"/>
    </source>
</evidence>